<gene>
    <name evidence="1" type="ORF">US31_C0010G0012</name>
</gene>
<reference evidence="1 2" key="1">
    <citation type="journal article" date="2015" name="Nature">
        <title>rRNA introns, odd ribosomes, and small enigmatic genomes across a large radiation of phyla.</title>
        <authorList>
            <person name="Brown C.T."/>
            <person name="Hug L.A."/>
            <person name="Thomas B.C."/>
            <person name="Sharon I."/>
            <person name="Castelle C.J."/>
            <person name="Singh A."/>
            <person name="Wilkins M.J."/>
            <person name="Williams K.H."/>
            <person name="Banfield J.F."/>
        </authorList>
    </citation>
    <scope>NUCLEOTIDE SEQUENCE [LARGE SCALE GENOMIC DNA]</scope>
</reference>
<organism evidence="1 2">
    <name type="scientific">Berkelbacteria bacterium GW2011_GWA1_36_9</name>
    <dbReference type="NCBI Taxonomy" id="1618331"/>
    <lineage>
        <taxon>Bacteria</taxon>
        <taxon>Candidatus Berkelbacteria</taxon>
    </lineage>
</organism>
<dbReference type="EMBL" id="LBSM01000010">
    <property type="protein sequence ID" value="KKQ18088.1"/>
    <property type="molecule type" value="Genomic_DNA"/>
</dbReference>
<accession>A0A0G0FGD9</accession>
<dbReference type="Proteomes" id="UP000034508">
    <property type="component" value="Unassembled WGS sequence"/>
</dbReference>
<dbReference type="AlphaFoldDB" id="A0A0G0FGD9"/>
<comment type="caution">
    <text evidence="1">The sequence shown here is derived from an EMBL/GenBank/DDBJ whole genome shotgun (WGS) entry which is preliminary data.</text>
</comment>
<proteinExistence type="predicted"/>
<evidence type="ECO:0000313" key="1">
    <source>
        <dbReference type="EMBL" id="KKQ18088.1"/>
    </source>
</evidence>
<name>A0A0G0FGD9_9BACT</name>
<protein>
    <submittedName>
        <fullName evidence="1">Uncharacterized protein</fullName>
    </submittedName>
</protein>
<sequence>MLGPGIGYHLGPITVGASYEFVHVESDFRSGFVDRRRWRKPTEGEAYVYTRLKSASPLASIYIGLPLSLKKDKSQENKVELGLRFTSSKLSFEQGYDRYNQMQPFRGLDAKMRDTSLCVKFTGYNDLASIFGSLEISLKNSLDFGVMGSGSGRVISFRFGYTR</sequence>
<evidence type="ECO:0000313" key="2">
    <source>
        <dbReference type="Proteomes" id="UP000034508"/>
    </source>
</evidence>